<evidence type="ECO:0000313" key="6">
    <source>
        <dbReference type="Proteomes" id="UP000326671"/>
    </source>
</evidence>
<dbReference type="PANTHER" id="PTHR22911:SF137">
    <property type="entry name" value="SOLUTE CARRIER FAMILY 35 MEMBER G2-RELATED"/>
    <property type="match status" value="1"/>
</dbReference>
<comment type="caution">
    <text evidence="5">The sequence shown here is derived from an EMBL/GenBank/DDBJ whole genome shotgun (WGS) entry which is preliminary data.</text>
</comment>
<feature type="transmembrane region" description="Helical" evidence="3">
    <location>
        <begin position="268"/>
        <end position="288"/>
    </location>
</feature>
<evidence type="ECO:0000256" key="2">
    <source>
        <dbReference type="ARBA" id="ARBA00007362"/>
    </source>
</evidence>
<evidence type="ECO:0000256" key="3">
    <source>
        <dbReference type="SAM" id="Phobius"/>
    </source>
</evidence>
<dbReference type="EMBL" id="VYKL01000077">
    <property type="protein sequence ID" value="KAA9011183.1"/>
    <property type="molecule type" value="Genomic_DNA"/>
</dbReference>
<dbReference type="SUPFAM" id="SSF103481">
    <property type="entry name" value="Multidrug resistance efflux transporter EmrE"/>
    <property type="match status" value="2"/>
</dbReference>
<comment type="subcellular location">
    <subcellularLocation>
        <location evidence="1">Endomembrane system</location>
        <topology evidence="1">Multi-pass membrane protein</topology>
    </subcellularLocation>
</comment>
<evidence type="ECO:0000259" key="4">
    <source>
        <dbReference type="Pfam" id="PF00892"/>
    </source>
</evidence>
<feature type="transmembrane region" description="Helical" evidence="3">
    <location>
        <begin position="98"/>
        <end position="117"/>
    </location>
</feature>
<feature type="transmembrane region" description="Helical" evidence="3">
    <location>
        <begin position="163"/>
        <end position="188"/>
    </location>
</feature>
<feature type="transmembrane region" description="Helical" evidence="3">
    <location>
        <begin position="31"/>
        <end position="56"/>
    </location>
</feature>
<keyword evidence="3" id="KW-0472">Membrane</keyword>
<dbReference type="InterPro" id="IPR037185">
    <property type="entry name" value="EmrE-like"/>
</dbReference>
<feature type="domain" description="EamA" evidence="4">
    <location>
        <begin position="2"/>
        <end position="140"/>
    </location>
</feature>
<evidence type="ECO:0000256" key="1">
    <source>
        <dbReference type="ARBA" id="ARBA00004127"/>
    </source>
</evidence>
<dbReference type="InterPro" id="IPR000620">
    <property type="entry name" value="EamA_dom"/>
</dbReference>
<proteinExistence type="inferred from homology"/>
<keyword evidence="3" id="KW-1133">Transmembrane helix</keyword>
<dbReference type="PANTHER" id="PTHR22911">
    <property type="entry name" value="ACYL-MALONYL CONDENSING ENZYME-RELATED"/>
    <property type="match status" value="1"/>
</dbReference>
<feature type="transmembrane region" description="Helical" evidence="3">
    <location>
        <begin position="68"/>
        <end position="86"/>
    </location>
</feature>
<dbReference type="Pfam" id="PF00892">
    <property type="entry name" value="EamA"/>
    <property type="match status" value="2"/>
</dbReference>
<dbReference type="RefSeq" id="WP_150443050.1">
    <property type="nucleotide sequence ID" value="NZ_VYKL01000077.1"/>
</dbReference>
<accession>A0A5J5GU83</accession>
<gene>
    <name evidence="5" type="ORF">F4V44_26905</name>
</gene>
<dbReference type="Proteomes" id="UP000326671">
    <property type="component" value="Unassembled WGS sequence"/>
</dbReference>
<keyword evidence="6" id="KW-1185">Reference proteome</keyword>
<organism evidence="5 6">
    <name type="scientific">Niallia endozanthoxylica</name>
    <dbReference type="NCBI Taxonomy" id="2036016"/>
    <lineage>
        <taxon>Bacteria</taxon>
        <taxon>Bacillati</taxon>
        <taxon>Bacillota</taxon>
        <taxon>Bacilli</taxon>
        <taxon>Bacillales</taxon>
        <taxon>Bacillaceae</taxon>
        <taxon>Niallia</taxon>
    </lineage>
</organism>
<reference evidence="5 6" key="1">
    <citation type="submission" date="2019-09" db="EMBL/GenBank/DDBJ databases">
        <title>Whole genome sequences of isolates from the Mars Exploration Rovers.</title>
        <authorList>
            <person name="Seuylemezian A."/>
            <person name="Vaishampayan P."/>
        </authorList>
    </citation>
    <scope>NUCLEOTIDE SEQUENCE [LARGE SCALE GENOMIC DNA]</scope>
    <source>
        <strain evidence="5 6">MER_TA_151</strain>
    </source>
</reference>
<feature type="domain" description="EamA" evidence="4">
    <location>
        <begin position="174"/>
        <end position="313"/>
    </location>
</feature>
<feature type="transmembrane region" description="Helical" evidence="3">
    <location>
        <begin position="200"/>
        <end position="220"/>
    </location>
</feature>
<dbReference type="GO" id="GO:0016020">
    <property type="term" value="C:membrane"/>
    <property type="evidence" value="ECO:0007669"/>
    <property type="project" value="InterPro"/>
</dbReference>
<sequence length="314" mass="34535">MIGEALALLALILFSTNIILTKVATARVNSNLGFLISVSVNVLFAALLLLIQFIFFDLGTIGWDTKGFFLFLAAGFFSTYLGRWFFFETIAKLGPTRASAFQVSNPLFTTIIAWGFLEEKLDSTDLSAIFLMLLGLFLVSYISKRAGDEEVAATQEMIKSRTFKQFVVGQLIQTGILLAFLSSFFYAIGNIVRGVAIQSWNQPILGGLLGALLGFLLHVITNKSTRHFWSEIKKSDRTGVTFYMISGAITISAQIAVIASMRYIPISIANLITLSTPIIVTPVSYFLFKNQEGITYKTIIGIVLVMSGLCLIIL</sequence>
<feature type="transmembrane region" description="Helical" evidence="3">
    <location>
        <begin position="294"/>
        <end position="313"/>
    </location>
</feature>
<feature type="transmembrane region" description="Helical" evidence="3">
    <location>
        <begin position="240"/>
        <end position="261"/>
    </location>
</feature>
<name>A0A5J5GU83_9BACI</name>
<protein>
    <submittedName>
        <fullName evidence="5">DMT family transporter</fullName>
    </submittedName>
</protein>
<keyword evidence="3" id="KW-0812">Transmembrane</keyword>
<comment type="similarity">
    <text evidence="2">Belongs to the EamA transporter family.</text>
</comment>
<dbReference type="AlphaFoldDB" id="A0A5J5GU83"/>
<evidence type="ECO:0000313" key="5">
    <source>
        <dbReference type="EMBL" id="KAA9011183.1"/>
    </source>
</evidence>
<feature type="transmembrane region" description="Helical" evidence="3">
    <location>
        <begin position="124"/>
        <end position="143"/>
    </location>
</feature>
<dbReference type="OrthoDB" id="6707571at2"/>